<dbReference type="EMBL" id="KE164590">
    <property type="protein sequence ID" value="EPQ18990.1"/>
    <property type="molecule type" value="Genomic_DNA"/>
</dbReference>
<evidence type="ECO:0000256" key="1">
    <source>
        <dbReference type="SAM" id="MobiDB-lite"/>
    </source>
</evidence>
<organism evidence="2 3">
    <name type="scientific">Myotis brandtii</name>
    <name type="common">Brandt's bat</name>
    <dbReference type="NCBI Taxonomy" id="109478"/>
    <lineage>
        <taxon>Eukaryota</taxon>
        <taxon>Metazoa</taxon>
        <taxon>Chordata</taxon>
        <taxon>Craniata</taxon>
        <taxon>Vertebrata</taxon>
        <taxon>Euteleostomi</taxon>
        <taxon>Mammalia</taxon>
        <taxon>Eutheria</taxon>
        <taxon>Laurasiatheria</taxon>
        <taxon>Chiroptera</taxon>
        <taxon>Yangochiroptera</taxon>
        <taxon>Vespertilionidae</taxon>
        <taxon>Myotis</taxon>
    </lineage>
</organism>
<reference evidence="2 3" key="1">
    <citation type="journal article" date="2013" name="Nat. Commun.">
        <title>Genome analysis reveals insights into physiology and longevity of the Brandt's bat Myotis brandtii.</title>
        <authorList>
            <person name="Seim I."/>
            <person name="Fang X."/>
            <person name="Xiong Z."/>
            <person name="Lobanov A.V."/>
            <person name="Huang Z."/>
            <person name="Ma S."/>
            <person name="Feng Y."/>
            <person name="Turanov A.A."/>
            <person name="Zhu Y."/>
            <person name="Lenz T.L."/>
            <person name="Gerashchenko M.V."/>
            <person name="Fan D."/>
            <person name="Hee Yim S."/>
            <person name="Yao X."/>
            <person name="Jordan D."/>
            <person name="Xiong Y."/>
            <person name="Ma Y."/>
            <person name="Lyapunov A.N."/>
            <person name="Chen G."/>
            <person name="Kulakova O.I."/>
            <person name="Sun Y."/>
            <person name="Lee S.G."/>
            <person name="Bronson R.T."/>
            <person name="Moskalev A.A."/>
            <person name="Sunyaev S.R."/>
            <person name="Zhang G."/>
            <person name="Krogh A."/>
            <person name="Wang J."/>
            <person name="Gladyshev V.N."/>
        </authorList>
    </citation>
    <scope>NUCLEOTIDE SEQUENCE [LARGE SCALE GENOMIC DNA]</scope>
</reference>
<protein>
    <submittedName>
        <fullName evidence="2">Uncharacterized protein</fullName>
    </submittedName>
</protein>
<gene>
    <name evidence="2" type="ORF">D623_10019880</name>
</gene>
<dbReference type="Proteomes" id="UP000052978">
    <property type="component" value="Unassembled WGS sequence"/>
</dbReference>
<name>S7NQM7_MYOBR</name>
<feature type="compositionally biased region" description="Basic residues" evidence="1">
    <location>
        <begin position="1"/>
        <end position="10"/>
    </location>
</feature>
<evidence type="ECO:0000313" key="2">
    <source>
        <dbReference type="EMBL" id="EPQ18990.1"/>
    </source>
</evidence>
<accession>S7NQM7</accession>
<feature type="compositionally biased region" description="Low complexity" evidence="1">
    <location>
        <begin position="15"/>
        <end position="28"/>
    </location>
</feature>
<dbReference type="AlphaFoldDB" id="S7NQM7"/>
<keyword evidence="3" id="KW-1185">Reference proteome</keyword>
<feature type="region of interest" description="Disordered" evidence="1">
    <location>
        <begin position="1"/>
        <end position="28"/>
    </location>
</feature>
<proteinExistence type="predicted"/>
<feature type="region of interest" description="Disordered" evidence="1">
    <location>
        <begin position="89"/>
        <end position="121"/>
    </location>
</feature>
<sequence>MPMHVGKPRVRPWVTTAASRTTQAQQPSARSRAGGILCWERCHGLAATATSAWAAWGGRGQNEAASLPGSPATFPGWLTPSLLPPHQVSEEHHPLGGGQGPTRWSWHRLSPTSQSQPGRRSWQVRDQWDPAGFLHTNSLSQRHINSEFLSALRAKVSKLVPGAAKECTEHFTRAPASESPTRLLLERAMARSPAPQHAEQ</sequence>
<evidence type="ECO:0000313" key="3">
    <source>
        <dbReference type="Proteomes" id="UP000052978"/>
    </source>
</evidence>